<keyword evidence="2" id="KW-1185">Reference proteome</keyword>
<sequence>MLLNDFHISDGKILKIESNVLDLKLTFKDWKGKKWLIIFNEVLSIQAMSIEDEDLSHVQIFESDVFKKPTMEYFPDEREDRFQSYNFYGAWSENALLKIVATNEYAIIEL</sequence>
<reference evidence="1 2" key="1">
    <citation type="journal article" date="2011" name="J. Bacteriol.">
        <title>Whole-genome shotgun sequencing of the sulfur-oxidizing chemoautotroph Tetrathiobacter kashmirensis.</title>
        <authorList>
            <person name="Ghosh W."/>
            <person name="George A."/>
            <person name="Agarwal A."/>
            <person name="Raj P."/>
            <person name="Alam M."/>
            <person name="Pyne P."/>
            <person name="Das Gupta S.K."/>
        </authorList>
    </citation>
    <scope>NUCLEOTIDE SEQUENCE [LARGE SCALE GENOMIC DNA]</scope>
    <source>
        <strain evidence="1 2">WT001</strain>
    </source>
</reference>
<evidence type="ECO:0000313" key="1">
    <source>
        <dbReference type="EMBL" id="AFK63982.1"/>
    </source>
</evidence>
<gene>
    <name evidence="1" type="ordered locus">TKWG_21455</name>
</gene>
<dbReference type="HOGENOM" id="CLU_2165589_0_0_4"/>
<accession>I3UG44</accession>
<proteinExistence type="predicted"/>
<dbReference type="AlphaFoldDB" id="I3UG44"/>
<dbReference type="KEGG" id="aka:TKWG_21455"/>
<evidence type="ECO:0000313" key="2">
    <source>
        <dbReference type="Proteomes" id="UP000005267"/>
    </source>
</evidence>
<dbReference type="Proteomes" id="UP000005267">
    <property type="component" value="Chromosome"/>
</dbReference>
<organism evidence="1 2">
    <name type="scientific">Advenella kashmirensis (strain DSM 17095 / LMG 22695 / WT001)</name>
    <name type="common">Tetrathiobacter kashmirensis</name>
    <dbReference type="NCBI Taxonomy" id="1036672"/>
    <lineage>
        <taxon>Bacteria</taxon>
        <taxon>Pseudomonadati</taxon>
        <taxon>Pseudomonadota</taxon>
        <taxon>Betaproteobacteria</taxon>
        <taxon>Burkholderiales</taxon>
        <taxon>Alcaligenaceae</taxon>
    </lineage>
</organism>
<protein>
    <submittedName>
        <fullName evidence="1">Uncharacterized protein</fullName>
    </submittedName>
</protein>
<dbReference type="OrthoDB" id="9134669at2"/>
<reference evidence="2" key="2">
    <citation type="journal article" date="2013" name="PLoS ONE">
        <title>Genome implosion elicits host-confinement in Alcaligenaceae: evidence from the comparative genomics of Tetrathiobacter kashmirensis, a pathogen in the making.</title>
        <authorList>
            <person name="Ghosh W."/>
            <person name="Alam M."/>
            <person name="Roy C."/>
            <person name="Pyne P."/>
            <person name="George A."/>
            <person name="Chakraborty R."/>
            <person name="Majumder S."/>
            <person name="Agarwal A."/>
            <person name="Chakraborty S."/>
            <person name="Majumdar S."/>
            <person name="Gupta S.K."/>
        </authorList>
    </citation>
    <scope>NUCLEOTIDE SEQUENCE [LARGE SCALE GENOMIC DNA]</scope>
    <source>
        <strain evidence="2">WT001</strain>
    </source>
</reference>
<name>I3UG44_ADVKW</name>
<dbReference type="EMBL" id="CP003555">
    <property type="protein sequence ID" value="AFK63982.1"/>
    <property type="molecule type" value="Genomic_DNA"/>
</dbReference>